<dbReference type="Gene3D" id="2.30.30.30">
    <property type="match status" value="1"/>
</dbReference>
<keyword evidence="2 5" id="KW-0689">Ribosomal protein</keyword>
<dbReference type="GO" id="GO:1990904">
    <property type="term" value="C:ribonucleoprotein complex"/>
    <property type="evidence" value="ECO:0007669"/>
    <property type="project" value="UniProtKB-KW"/>
</dbReference>
<dbReference type="HAMAP" id="MF_01326_B">
    <property type="entry name" value="Ribosomal_uL24_B"/>
    <property type="match status" value="1"/>
</dbReference>
<dbReference type="OrthoDB" id="9807419at2"/>
<dbReference type="InterPro" id="IPR014722">
    <property type="entry name" value="Rib_uL2_dom2"/>
</dbReference>
<dbReference type="GO" id="GO:0003735">
    <property type="term" value="F:structural constituent of ribosome"/>
    <property type="evidence" value="ECO:0007669"/>
    <property type="project" value="InterPro"/>
</dbReference>
<dbReference type="PANTHER" id="PTHR12903">
    <property type="entry name" value="MITOCHONDRIAL RIBOSOMAL PROTEIN L24"/>
    <property type="match status" value="1"/>
</dbReference>
<reference evidence="8" key="1">
    <citation type="submission" date="2015-07" db="EMBL/GenBank/DDBJ databases">
        <title>Near-Complete Genome Sequence of the Cellulolytic Bacterium Bacteroides (Pseudobacteroides) cellulosolvens ATCC 35603.</title>
        <authorList>
            <person name="Dassa B."/>
            <person name="Utturkar S.M."/>
            <person name="Klingeman D.M."/>
            <person name="Hurt R.A."/>
            <person name="Keller M."/>
            <person name="Xu J."/>
            <person name="Reddy Y.H.K."/>
            <person name="Borovok I."/>
            <person name="Grinberg I.R."/>
            <person name="Lamed R."/>
            <person name="Zhivin O."/>
            <person name="Bayer E.A."/>
            <person name="Brown S.D."/>
        </authorList>
    </citation>
    <scope>NUCLEOTIDE SEQUENCE [LARGE SCALE GENOMIC DNA]</scope>
    <source>
        <strain evidence="8">DSM 2933</strain>
    </source>
</reference>
<keyword evidence="3 5" id="KW-0687">Ribonucleoprotein</keyword>
<sequence length="116" mass="12752">MENKKVAHIKTGDTVYILSGGEGKTGDKGKKGKVLKVLSDKGMVLVEGVNMSVKHKKPRGRYQQGGIIHQESPIYASKAMVVCPKCGERTRVGKQKLDDGHKVRVCKKCNEFIDNV</sequence>
<proteinExistence type="inferred from homology"/>
<dbReference type="AlphaFoldDB" id="A0A0L6JNE6"/>
<evidence type="ECO:0000256" key="3">
    <source>
        <dbReference type="ARBA" id="ARBA00023274"/>
    </source>
</evidence>
<dbReference type="NCBIfam" id="TIGR01079">
    <property type="entry name" value="rplX_bact"/>
    <property type="match status" value="1"/>
</dbReference>
<comment type="function">
    <text evidence="5">One of the proteins that surrounds the polypeptide exit tunnel on the outside of the subunit.</text>
</comment>
<dbReference type="CDD" id="cd06089">
    <property type="entry name" value="KOW_RPL26"/>
    <property type="match status" value="1"/>
</dbReference>
<comment type="caution">
    <text evidence="7">The sequence shown here is derived from an EMBL/GenBank/DDBJ whole genome shotgun (WGS) entry which is preliminary data.</text>
</comment>
<dbReference type="GO" id="GO:0006412">
    <property type="term" value="P:translation"/>
    <property type="evidence" value="ECO:0007669"/>
    <property type="project" value="UniProtKB-UniRule"/>
</dbReference>
<keyword evidence="5" id="KW-0694">RNA-binding</keyword>
<dbReference type="GO" id="GO:0019843">
    <property type="term" value="F:rRNA binding"/>
    <property type="evidence" value="ECO:0007669"/>
    <property type="project" value="UniProtKB-UniRule"/>
</dbReference>
<dbReference type="InterPro" id="IPR003256">
    <property type="entry name" value="Ribosomal_uL24"/>
</dbReference>
<comment type="function">
    <text evidence="5">One of two assembly initiator proteins, it binds directly to the 5'-end of the 23S rRNA, where it nucleates assembly of the 50S subunit.</text>
</comment>
<dbReference type="InterPro" id="IPR008991">
    <property type="entry name" value="Translation_prot_SH3-like_sf"/>
</dbReference>
<dbReference type="EMBL" id="LGTC01000001">
    <property type="protein sequence ID" value="KNY27255.1"/>
    <property type="molecule type" value="Genomic_DNA"/>
</dbReference>
<evidence type="ECO:0000256" key="5">
    <source>
        <dbReference type="HAMAP-Rule" id="MF_01326"/>
    </source>
</evidence>
<evidence type="ECO:0000259" key="6">
    <source>
        <dbReference type="Pfam" id="PF17136"/>
    </source>
</evidence>
<evidence type="ECO:0000256" key="4">
    <source>
        <dbReference type="ARBA" id="ARBA00035206"/>
    </source>
</evidence>
<dbReference type="PATRIC" id="fig|398512.5.peg.2629"/>
<comment type="similarity">
    <text evidence="1 5">Belongs to the universal ribosomal protein uL24 family.</text>
</comment>
<dbReference type="Pfam" id="PF17136">
    <property type="entry name" value="ribosomal_L24"/>
    <property type="match status" value="1"/>
</dbReference>
<evidence type="ECO:0000256" key="2">
    <source>
        <dbReference type="ARBA" id="ARBA00022980"/>
    </source>
</evidence>
<feature type="domain" description="Large ribosomal subunit protein uL24 C-terminal" evidence="6">
    <location>
        <begin position="49"/>
        <end position="113"/>
    </location>
</feature>
<keyword evidence="5" id="KW-0699">rRNA-binding</keyword>
<evidence type="ECO:0000313" key="8">
    <source>
        <dbReference type="Proteomes" id="UP000036923"/>
    </source>
</evidence>
<gene>
    <name evidence="5" type="primary">rplX</name>
    <name evidence="7" type="ORF">Bccel_2523</name>
</gene>
<organism evidence="7 8">
    <name type="scientific">Pseudobacteroides cellulosolvens ATCC 35603 = DSM 2933</name>
    <dbReference type="NCBI Taxonomy" id="398512"/>
    <lineage>
        <taxon>Bacteria</taxon>
        <taxon>Bacillati</taxon>
        <taxon>Bacillota</taxon>
        <taxon>Clostridia</taxon>
        <taxon>Eubacteriales</taxon>
        <taxon>Oscillospiraceae</taxon>
        <taxon>Pseudobacteroides</taxon>
    </lineage>
</organism>
<accession>A0A0L6JNE6</accession>
<evidence type="ECO:0000256" key="1">
    <source>
        <dbReference type="ARBA" id="ARBA00010618"/>
    </source>
</evidence>
<dbReference type="SUPFAM" id="SSF50104">
    <property type="entry name" value="Translation proteins SH3-like domain"/>
    <property type="match status" value="1"/>
</dbReference>
<dbReference type="STRING" id="398512.Bccel_2523"/>
<dbReference type="Proteomes" id="UP000036923">
    <property type="component" value="Unassembled WGS sequence"/>
</dbReference>
<dbReference type="GO" id="GO:0005840">
    <property type="term" value="C:ribosome"/>
    <property type="evidence" value="ECO:0007669"/>
    <property type="project" value="UniProtKB-KW"/>
</dbReference>
<dbReference type="RefSeq" id="WP_036945066.1">
    <property type="nucleotide sequence ID" value="NZ_JQKC01000042.1"/>
</dbReference>
<protein>
    <recommendedName>
        <fullName evidence="4 5">Large ribosomal subunit protein uL24</fullName>
    </recommendedName>
</protein>
<dbReference type="InterPro" id="IPR057264">
    <property type="entry name" value="Ribosomal_uL24_C"/>
</dbReference>
<evidence type="ECO:0000313" key="7">
    <source>
        <dbReference type="EMBL" id="KNY27255.1"/>
    </source>
</evidence>
<comment type="subunit">
    <text evidence="5">Part of the 50S ribosomal subunit.</text>
</comment>
<dbReference type="eggNOG" id="COG0198">
    <property type="taxonomic scope" value="Bacteria"/>
</dbReference>
<keyword evidence="8" id="KW-1185">Reference proteome</keyword>
<dbReference type="InterPro" id="IPR041988">
    <property type="entry name" value="Ribosomal_uL24_KOW"/>
</dbReference>
<name>A0A0L6JNE6_9FIRM</name>